<keyword evidence="5 6" id="KW-0472">Membrane</keyword>
<dbReference type="PANTHER" id="PTHR30250:SF11">
    <property type="entry name" value="O-ANTIGEN TRANSPORTER-RELATED"/>
    <property type="match status" value="1"/>
</dbReference>
<dbReference type="Pfam" id="PF01943">
    <property type="entry name" value="Polysacc_synt"/>
    <property type="match status" value="1"/>
</dbReference>
<sequence>MNILSIIRQKLKLFYIFKLGSSFGTQLVSLFLIYLFSPDEYGQLALVITVAQLLYILTTGWTDPTIVNIGTKEYIEKGSYKNIVLYRLIIVFICFILVSLSYVIFKERITDLIKDESYIGETFILFLGFSIQSFFNQLLYPCSKNNLQSMFDIVYTILFVLIVCFFCRSIKSYVYIFFVLNLAYAVLVSIFYWNFFTKDKLNISWSGFNKTLYFSIWQILGVLGIYLTNLGVNYVYAIENISVSDIGLYNVAYKLFSEFTPIFAICVIIIPQWIYGSRNKDKLIRNIRRNTAMGVGALSFVYLLIYFLLTPFLNLIGKYEYLQSVDFYLWLFPAFVFMCYSQIIQLIIMTTSAFKYIQYATLVQGVILVFFCFAFVHFFGIIGAIISVTIAYLGKSVYLYSIYHKKAIYLIKNISEYE</sequence>
<feature type="transmembrane region" description="Helical" evidence="6">
    <location>
        <begin position="41"/>
        <end position="62"/>
    </location>
</feature>
<evidence type="ECO:0000256" key="5">
    <source>
        <dbReference type="ARBA" id="ARBA00023136"/>
    </source>
</evidence>
<dbReference type="InterPro" id="IPR002797">
    <property type="entry name" value="Polysacc_synth"/>
</dbReference>
<evidence type="ECO:0000256" key="1">
    <source>
        <dbReference type="ARBA" id="ARBA00004651"/>
    </source>
</evidence>
<feature type="transmembrane region" description="Helical" evidence="6">
    <location>
        <begin position="83"/>
        <end position="105"/>
    </location>
</feature>
<accession>A0A5C6K8Z9</accession>
<feature type="transmembrane region" description="Helical" evidence="6">
    <location>
        <begin position="12"/>
        <end position="35"/>
    </location>
</feature>
<dbReference type="PANTHER" id="PTHR30250">
    <property type="entry name" value="PST FAMILY PREDICTED COLANIC ACID TRANSPORTER"/>
    <property type="match status" value="1"/>
</dbReference>
<comment type="subcellular location">
    <subcellularLocation>
        <location evidence="1">Cell membrane</location>
        <topology evidence="1">Multi-pass membrane protein</topology>
    </subcellularLocation>
</comment>
<dbReference type="Proteomes" id="UP000315827">
    <property type="component" value="Unassembled WGS sequence"/>
</dbReference>
<evidence type="ECO:0000256" key="3">
    <source>
        <dbReference type="ARBA" id="ARBA00022692"/>
    </source>
</evidence>
<feature type="transmembrane region" description="Helical" evidence="6">
    <location>
        <begin position="328"/>
        <end position="354"/>
    </location>
</feature>
<protein>
    <submittedName>
        <fullName evidence="7">Oligosaccharide flippase family protein</fullName>
    </submittedName>
</protein>
<feature type="transmembrane region" description="Helical" evidence="6">
    <location>
        <begin position="366"/>
        <end position="393"/>
    </location>
</feature>
<reference evidence="7 8" key="1">
    <citation type="submission" date="2019-07" db="EMBL/GenBank/DDBJ databases">
        <title>Genome sequencing of Parabacteroides distasonis iSURF_7.</title>
        <authorList>
            <person name="Degefu H.N."/>
            <person name="Ruoff K.L."/>
            <person name="Price C.E."/>
            <person name="Valls R.A."/>
            <person name="O'Toole G.A."/>
        </authorList>
    </citation>
    <scope>NUCLEOTIDE SEQUENCE [LARGE SCALE GENOMIC DNA]</scope>
    <source>
        <strain evidence="7 8">CFPLTA003_1B</strain>
    </source>
</reference>
<comment type="caution">
    <text evidence="7">The sequence shown here is derived from an EMBL/GenBank/DDBJ whole genome shotgun (WGS) entry which is preliminary data.</text>
</comment>
<dbReference type="EMBL" id="VOHW01000012">
    <property type="protein sequence ID" value="TWV59837.1"/>
    <property type="molecule type" value="Genomic_DNA"/>
</dbReference>
<feature type="transmembrane region" description="Helical" evidence="6">
    <location>
        <begin position="214"/>
        <end position="236"/>
    </location>
</feature>
<keyword evidence="4 6" id="KW-1133">Transmembrane helix</keyword>
<evidence type="ECO:0000256" key="2">
    <source>
        <dbReference type="ARBA" id="ARBA00022475"/>
    </source>
</evidence>
<dbReference type="RefSeq" id="WP_122383175.1">
    <property type="nucleotide sequence ID" value="NZ_VOHW01000012.1"/>
</dbReference>
<evidence type="ECO:0000313" key="7">
    <source>
        <dbReference type="EMBL" id="TWV59837.1"/>
    </source>
</evidence>
<proteinExistence type="predicted"/>
<dbReference type="GO" id="GO:0005886">
    <property type="term" value="C:plasma membrane"/>
    <property type="evidence" value="ECO:0007669"/>
    <property type="project" value="UniProtKB-SubCell"/>
</dbReference>
<feature type="transmembrane region" description="Helical" evidence="6">
    <location>
        <begin position="147"/>
        <end position="166"/>
    </location>
</feature>
<organism evidence="7 8">
    <name type="scientific">Parabacteroides distasonis</name>
    <dbReference type="NCBI Taxonomy" id="823"/>
    <lineage>
        <taxon>Bacteria</taxon>
        <taxon>Pseudomonadati</taxon>
        <taxon>Bacteroidota</taxon>
        <taxon>Bacteroidia</taxon>
        <taxon>Bacteroidales</taxon>
        <taxon>Tannerellaceae</taxon>
        <taxon>Parabacteroides</taxon>
    </lineage>
</organism>
<feature type="transmembrane region" description="Helical" evidence="6">
    <location>
        <begin position="295"/>
        <end position="316"/>
    </location>
</feature>
<keyword evidence="3 6" id="KW-0812">Transmembrane</keyword>
<dbReference type="AlphaFoldDB" id="A0A5C6K8Z9"/>
<feature type="transmembrane region" description="Helical" evidence="6">
    <location>
        <begin position="117"/>
        <end position="135"/>
    </location>
</feature>
<feature type="transmembrane region" description="Helical" evidence="6">
    <location>
        <begin position="172"/>
        <end position="193"/>
    </location>
</feature>
<evidence type="ECO:0000256" key="4">
    <source>
        <dbReference type="ARBA" id="ARBA00022989"/>
    </source>
</evidence>
<dbReference type="InterPro" id="IPR050833">
    <property type="entry name" value="Poly_Biosynth_Transport"/>
</dbReference>
<evidence type="ECO:0000313" key="8">
    <source>
        <dbReference type="Proteomes" id="UP000315827"/>
    </source>
</evidence>
<feature type="transmembrane region" description="Helical" evidence="6">
    <location>
        <begin position="256"/>
        <end position="275"/>
    </location>
</feature>
<keyword evidence="2" id="KW-1003">Cell membrane</keyword>
<name>A0A5C6K8Z9_PARDI</name>
<gene>
    <name evidence="7" type="ORF">FSA05_17235</name>
</gene>
<evidence type="ECO:0000256" key="6">
    <source>
        <dbReference type="SAM" id="Phobius"/>
    </source>
</evidence>